<accession>A0AA35L394</accession>
<gene>
    <name evidence="1" type="ORF">PODLI_1B011577</name>
</gene>
<dbReference type="EMBL" id="OX395137">
    <property type="protein sequence ID" value="CAI5788536.1"/>
    <property type="molecule type" value="Genomic_DNA"/>
</dbReference>
<dbReference type="Proteomes" id="UP001178461">
    <property type="component" value="Chromosome 12"/>
</dbReference>
<reference evidence="1" key="1">
    <citation type="submission" date="2022-12" db="EMBL/GenBank/DDBJ databases">
        <authorList>
            <person name="Alioto T."/>
            <person name="Alioto T."/>
            <person name="Gomez Garrido J."/>
        </authorList>
    </citation>
    <scope>NUCLEOTIDE SEQUENCE</scope>
</reference>
<keyword evidence="2" id="KW-1185">Reference proteome</keyword>
<evidence type="ECO:0000313" key="1">
    <source>
        <dbReference type="EMBL" id="CAI5788536.1"/>
    </source>
</evidence>
<protein>
    <submittedName>
        <fullName evidence="1">Uncharacterized protein</fullName>
    </submittedName>
</protein>
<name>A0AA35L394_9SAUR</name>
<evidence type="ECO:0000313" key="2">
    <source>
        <dbReference type="Proteomes" id="UP001178461"/>
    </source>
</evidence>
<proteinExistence type="predicted"/>
<sequence length="55" mass="6212">MPTRAEGVEQNSSKLQLNFFSCLTYLSPCWNLALCTMDKVPSLLWLVKMEGASCR</sequence>
<organism evidence="1 2">
    <name type="scientific">Podarcis lilfordi</name>
    <name type="common">Lilford's wall lizard</name>
    <dbReference type="NCBI Taxonomy" id="74358"/>
    <lineage>
        <taxon>Eukaryota</taxon>
        <taxon>Metazoa</taxon>
        <taxon>Chordata</taxon>
        <taxon>Craniata</taxon>
        <taxon>Vertebrata</taxon>
        <taxon>Euteleostomi</taxon>
        <taxon>Lepidosauria</taxon>
        <taxon>Squamata</taxon>
        <taxon>Bifurcata</taxon>
        <taxon>Unidentata</taxon>
        <taxon>Episquamata</taxon>
        <taxon>Laterata</taxon>
        <taxon>Lacertibaenia</taxon>
        <taxon>Lacertidae</taxon>
        <taxon>Podarcis</taxon>
    </lineage>
</organism>
<dbReference type="AlphaFoldDB" id="A0AA35L394"/>